<organism evidence="1 2">
    <name type="scientific">Fusibacter ferrireducens</name>
    <dbReference type="NCBI Taxonomy" id="2785058"/>
    <lineage>
        <taxon>Bacteria</taxon>
        <taxon>Bacillati</taxon>
        <taxon>Bacillota</taxon>
        <taxon>Clostridia</taxon>
        <taxon>Eubacteriales</taxon>
        <taxon>Eubacteriales Family XII. Incertae Sedis</taxon>
        <taxon>Fusibacter</taxon>
    </lineage>
</organism>
<reference evidence="1 2" key="1">
    <citation type="submission" date="2020-11" db="EMBL/GenBank/DDBJ databases">
        <title>Fusibacter basophilias sp. nov.</title>
        <authorList>
            <person name="Qiu D."/>
        </authorList>
    </citation>
    <scope>NUCLEOTIDE SEQUENCE [LARGE SCALE GENOMIC DNA]</scope>
    <source>
        <strain evidence="1 2">Q10-2</strain>
    </source>
</reference>
<comment type="caution">
    <text evidence="1">The sequence shown here is derived from an EMBL/GenBank/DDBJ whole genome shotgun (WGS) entry which is preliminary data.</text>
</comment>
<name>A0ABR9ZM71_9FIRM</name>
<evidence type="ECO:0000313" key="1">
    <source>
        <dbReference type="EMBL" id="MBF4691529.1"/>
    </source>
</evidence>
<dbReference type="Proteomes" id="UP000614200">
    <property type="component" value="Unassembled WGS sequence"/>
</dbReference>
<evidence type="ECO:0000313" key="2">
    <source>
        <dbReference type="Proteomes" id="UP000614200"/>
    </source>
</evidence>
<proteinExistence type="predicted"/>
<dbReference type="EMBL" id="JADKNH010000001">
    <property type="protein sequence ID" value="MBF4691529.1"/>
    <property type="molecule type" value="Genomic_DNA"/>
</dbReference>
<accession>A0ABR9ZM71</accession>
<protein>
    <recommendedName>
        <fullName evidence="3">DUF2007 domain-containing protein</fullName>
    </recommendedName>
</protein>
<gene>
    <name evidence="1" type="ORF">ISU02_00285</name>
</gene>
<dbReference type="RefSeq" id="WP_194699779.1">
    <property type="nucleotide sequence ID" value="NZ_JADKNH010000001.1"/>
</dbReference>
<sequence length="81" mass="9630">MGELLNLLFGWKEVLVTTDEQKYYQIKDVLRANHIKSQTSIVDNQLNDRNRGTFLVANSQRMYYIYVKKENYEEAVHLMNS</sequence>
<keyword evidence="2" id="KW-1185">Reference proteome</keyword>
<evidence type="ECO:0008006" key="3">
    <source>
        <dbReference type="Google" id="ProtNLM"/>
    </source>
</evidence>